<proteinExistence type="predicted"/>
<name>A0AAV2TYA4_CALDB</name>
<dbReference type="GO" id="GO:0016020">
    <property type="term" value="C:membrane"/>
    <property type="evidence" value="ECO:0007669"/>
    <property type="project" value="UniProtKB-SubCell"/>
</dbReference>
<feature type="transmembrane region" description="Helical" evidence="5">
    <location>
        <begin position="131"/>
        <end position="154"/>
    </location>
</feature>
<dbReference type="EMBL" id="CAXLJL010001022">
    <property type="protein sequence ID" value="CAL5142342.1"/>
    <property type="molecule type" value="Genomic_DNA"/>
</dbReference>
<accession>A0AAV2TYA4</accession>
<dbReference type="PANTHER" id="PTHR22829:SF5">
    <property type="entry name" value="INTEGRAL MEMBRANE PROTEIN GPR155"/>
    <property type="match status" value="1"/>
</dbReference>
<feature type="transmembrane region" description="Helical" evidence="5">
    <location>
        <begin position="82"/>
        <end position="111"/>
    </location>
</feature>
<organism evidence="6 7">
    <name type="scientific">Calicophoron daubneyi</name>
    <name type="common">Rumen fluke</name>
    <name type="synonym">Paramphistomum daubneyi</name>
    <dbReference type="NCBI Taxonomy" id="300641"/>
    <lineage>
        <taxon>Eukaryota</taxon>
        <taxon>Metazoa</taxon>
        <taxon>Spiralia</taxon>
        <taxon>Lophotrochozoa</taxon>
        <taxon>Platyhelminthes</taxon>
        <taxon>Trematoda</taxon>
        <taxon>Digenea</taxon>
        <taxon>Plagiorchiida</taxon>
        <taxon>Pronocephalata</taxon>
        <taxon>Paramphistomoidea</taxon>
        <taxon>Paramphistomidae</taxon>
        <taxon>Calicophoron</taxon>
    </lineage>
</organism>
<dbReference type="Proteomes" id="UP001497525">
    <property type="component" value="Unassembled WGS sequence"/>
</dbReference>
<feature type="transmembrane region" description="Helical" evidence="5">
    <location>
        <begin position="706"/>
        <end position="728"/>
    </location>
</feature>
<evidence type="ECO:0000256" key="2">
    <source>
        <dbReference type="ARBA" id="ARBA00022692"/>
    </source>
</evidence>
<evidence type="ECO:0000256" key="4">
    <source>
        <dbReference type="ARBA" id="ARBA00023136"/>
    </source>
</evidence>
<feature type="transmembrane region" description="Helical" evidence="5">
    <location>
        <begin position="258"/>
        <end position="275"/>
    </location>
</feature>
<evidence type="ECO:0000256" key="5">
    <source>
        <dbReference type="SAM" id="Phobius"/>
    </source>
</evidence>
<dbReference type="InterPro" id="IPR004776">
    <property type="entry name" value="Mem_transp_PIN-like"/>
</dbReference>
<evidence type="ECO:0000313" key="7">
    <source>
        <dbReference type="Proteomes" id="UP001497525"/>
    </source>
</evidence>
<evidence type="ECO:0000256" key="1">
    <source>
        <dbReference type="ARBA" id="ARBA00004141"/>
    </source>
</evidence>
<feature type="transmembrane region" description="Helical" evidence="5">
    <location>
        <begin position="295"/>
        <end position="316"/>
    </location>
</feature>
<dbReference type="PANTHER" id="PTHR22829">
    <property type="entry name" value="DEP DOMAIN PROTEIN"/>
    <property type="match status" value="1"/>
</dbReference>
<dbReference type="Pfam" id="PF03547">
    <property type="entry name" value="Mem_trans"/>
    <property type="match status" value="1"/>
</dbReference>
<keyword evidence="3 5" id="KW-1133">Transmembrane helix</keyword>
<keyword evidence="4 5" id="KW-0472">Membrane</keyword>
<dbReference type="GO" id="GO:0030514">
    <property type="term" value="P:negative regulation of BMP signaling pathway"/>
    <property type="evidence" value="ECO:0007669"/>
    <property type="project" value="TreeGrafter"/>
</dbReference>
<evidence type="ECO:0008006" key="8">
    <source>
        <dbReference type="Google" id="ProtNLM"/>
    </source>
</evidence>
<feature type="transmembrane region" description="Helical" evidence="5">
    <location>
        <begin position="323"/>
        <end position="344"/>
    </location>
</feature>
<feature type="transmembrane region" description="Helical" evidence="5">
    <location>
        <begin position="226"/>
        <end position="246"/>
    </location>
</feature>
<feature type="transmembrane region" description="Helical" evidence="5">
    <location>
        <begin position="445"/>
        <end position="468"/>
    </location>
</feature>
<protein>
    <recommendedName>
        <fullName evidence="8">Integral membrane protein GPR155</fullName>
    </recommendedName>
</protein>
<feature type="transmembrane region" description="Helical" evidence="5">
    <location>
        <begin position="364"/>
        <end position="386"/>
    </location>
</feature>
<gene>
    <name evidence="6" type="ORF">CDAUBV1_LOCUS17579</name>
</gene>
<dbReference type="GO" id="GO:0055085">
    <property type="term" value="P:transmembrane transport"/>
    <property type="evidence" value="ECO:0007669"/>
    <property type="project" value="InterPro"/>
</dbReference>
<comment type="caution">
    <text evidence="6">The sequence shown here is derived from an EMBL/GenBank/DDBJ whole genome shotgun (WGS) entry which is preliminary data.</text>
</comment>
<evidence type="ECO:0000256" key="3">
    <source>
        <dbReference type="ARBA" id="ARBA00022989"/>
    </source>
</evidence>
<dbReference type="AlphaFoldDB" id="A0AAV2TYA4"/>
<feature type="transmembrane region" description="Helical" evidence="5">
    <location>
        <begin position="12"/>
        <end position="31"/>
    </location>
</feature>
<feature type="transmembrane region" description="Helical" evidence="5">
    <location>
        <begin position="483"/>
        <end position="502"/>
    </location>
</feature>
<feature type="transmembrane region" description="Helical" evidence="5">
    <location>
        <begin position="398"/>
        <end position="417"/>
    </location>
</feature>
<keyword evidence="2 5" id="KW-0812">Transmembrane</keyword>
<reference evidence="6" key="1">
    <citation type="submission" date="2024-06" db="EMBL/GenBank/DDBJ databases">
        <authorList>
            <person name="Liu X."/>
            <person name="Lenzi L."/>
            <person name="Haldenby T S."/>
            <person name="Uol C."/>
        </authorList>
    </citation>
    <scope>NUCLEOTIDE SEQUENCE</scope>
</reference>
<dbReference type="Gene3D" id="1.20.1070.10">
    <property type="entry name" value="Rhodopsin 7-helix transmembrane proteins"/>
    <property type="match status" value="1"/>
</dbReference>
<evidence type="ECO:0000313" key="6">
    <source>
        <dbReference type="EMBL" id="CAL5142342.1"/>
    </source>
</evidence>
<sequence>MPKRYADVAVEALIPSLIQCFGVIVLGYLAGRWQMLSKTQATGLNFYVTKFALPAVFFKVMVSVDFDSVCWYLVLAVSLSKTLAFVFTFLLTLLLSARCEFGAAGILSMFVSQSNDVALGYPILRALYPELANYVYLFAPAQIAVLNPVSYFFLEWHLSKVDSKAISEPHSSEKHFGSLKVRHRGCRRVLQVLLRVTLNPLFFMTVIGVVVNFILQRHIPVCLDGFLQILADSFSATALFSLGFGMVGKMSSITRNELFILTAILLGKLILLPFITRELVAQMVSGADLNTTQRFSSFGFLYGAIPTAPSVYLFALQYGVLSTVIGVGLVLGTFLCGPMMFILARIVTVYTAEPSQYDQLLETTIWGTCWISVVCSVWTILVLLFTRKAFRVPHRFTVSYLGCVILLCTTVIVDRFVSPHYLDQSSTSADHQSVHPSDWSYVLRFAFFFIGCTGARFWVSLIAVSLLLERKFGICFILRHQGWFYFLGFTSPTLATAILLISSTRQQLRDVHPAFQYGNGQLIVSLVVLLVNVLVTLTVLILYIRLRSPPSPLSSSSMIERTDIQPSDFSQMESAAVNSPVPYSDHHSSCPSSSTTAPSRCWSAPLVLGLDACTITQRDVVSITTDELEQCSSDGLANDSQMLLSSTLCKCTLPNQRRRCIHILTRYKMLCSSKFEPSWRASVDVTHCSTVHMHGHSDEFQHQRHLLLLILLLTTMFFGICLCIWRLVQEAPSGVYLVLEFLDGTFCFGQGVILFIVFGLDIELITVLLKQVIERCKCKWYRSEASAVEQPNLDQEATAGIVNQFVVCHLNRCSQAIGRRVDDAEYGHVFTEASLKQWLLSAKLVKSECEATQYVHALEIGCAIREVTIADLPSVSWASSSGRVLTFAENPSHALGVRQELE</sequence>
<feature type="transmembrane region" description="Helical" evidence="5">
    <location>
        <begin position="522"/>
        <end position="544"/>
    </location>
</feature>
<feature type="transmembrane region" description="Helical" evidence="5">
    <location>
        <begin position="192"/>
        <end position="214"/>
    </location>
</feature>
<dbReference type="InterPro" id="IPR051832">
    <property type="entry name" value="mTOR-Rac_regulators"/>
</dbReference>
<feature type="transmembrane region" description="Helical" evidence="5">
    <location>
        <begin position="748"/>
        <end position="769"/>
    </location>
</feature>
<comment type="subcellular location">
    <subcellularLocation>
        <location evidence="1">Membrane</location>
        <topology evidence="1">Multi-pass membrane protein</topology>
    </subcellularLocation>
</comment>